<feature type="region of interest" description="Disordered" evidence="1">
    <location>
        <begin position="113"/>
        <end position="139"/>
    </location>
</feature>
<sequence>MLHCAAEAYQNRKDDWGQDLSTGSKLARWRRIAVCLTLGLLLAGCSGKNTYNRDYDKLPKGSYTGKSYTVKRGDTLYYIAWITDSEVSDLARINKIRPPYSLEVGQKLRLSGSAPTKTAATRRKTSSSAIAKQTPPPGAARCWRWPTSGRIVQAYSNADGGNKGIDIAGKRGQPIYASAKGKVVYVGNQLRGYGNLIMIKHGEDFITAYAHNDTTLVRNGQDVKAGQKIGTMGSTGTDSVFLHFQIRYRATALDPQRYLPPQGSSPSC</sequence>
<reference evidence="3 4" key="1">
    <citation type="submission" date="2016-10" db="EMBL/GenBank/DDBJ databases">
        <authorList>
            <person name="Varghese N."/>
            <person name="Submissions S."/>
        </authorList>
    </citation>
    <scope>NUCLEOTIDE SEQUENCE [LARGE SCALE GENOMIC DNA]</scope>
    <source>
        <strain evidence="3 4">CGMCC 1.6853</strain>
    </source>
</reference>
<proteinExistence type="predicted"/>
<dbReference type="PANTHER" id="PTHR21666:SF269">
    <property type="entry name" value="METALLOENDOPEPTIDASE"/>
    <property type="match status" value="1"/>
</dbReference>
<dbReference type="Gene3D" id="3.10.350.10">
    <property type="entry name" value="LysM domain"/>
    <property type="match status" value="1"/>
</dbReference>
<evidence type="ECO:0000313" key="3">
    <source>
        <dbReference type="EMBL" id="SCZ06500.1"/>
    </source>
</evidence>
<evidence type="ECO:0000313" key="4">
    <source>
        <dbReference type="Proteomes" id="UP000183031"/>
    </source>
</evidence>
<name>A0A1G5L2I0_9GAMM</name>
<dbReference type="Proteomes" id="UP000183031">
    <property type="component" value="Unassembled WGS sequence"/>
</dbReference>
<dbReference type="InterPro" id="IPR018392">
    <property type="entry name" value="LysM"/>
</dbReference>
<dbReference type="SUPFAM" id="SSF51261">
    <property type="entry name" value="Duplicated hybrid motif"/>
    <property type="match status" value="1"/>
</dbReference>
<feature type="domain" description="LysM" evidence="2">
    <location>
        <begin position="66"/>
        <end position="110"/>
    </location>
</feature>
<dbReference type="InterPro" id="IPR011055">
    <property type="entry name" value="Dup_hybrid_motif"/>
</dbReference>
<dbReference type="CDD" id="cd00118">
    <property type="entry name" value="LysM"/>
    <property type="match status" value="1"/>
</dbReference>
<dbReference type="CDD" id="cd12797">
    <property type="entry name" value="M23_peptidase"/>
    <property type="match status" value="1"/>
</dbReference>
<dbReference type="SMART" id="SM00257">
    <property type="entry name" value="LysM"/>
    <property type="match status" value="1"/>
</dbReference>
<evidence type="ECO:0000256" key="1">
    <source>
        <dbReference type="SAM" id="MobiDB-lite"/>
    </source>
</evidence>
<dbReference type="InterPro" id="IPR050570">
    <property type="entry name" value="Cell_wall_metabolism_enzyme"/>
</dbReference>
<accession>A0A1G5L2I0</accession>
<dbReference type="PANTHER" id="PTHR21666">
    <property type="entry name" value="PEPTIDASE-RELATED"/>
    <property type="match status" value="1"/>
</dbReference>
<keyword evidence="3" id="KW-0449">Lipoprotein</keyword>
<dbReference type="Pfam" id="PF01551">
    <property type="entry name" value="Peptidase_M23"/>
    <property type="match status" value="1"/>
</dbReference>
<dbReference type="InterPro" id="IPR036779">
    <property type="entry name" value="LysM_dom_sf"/>
</dbReference>
<evidence type="ECO:0000259" key="2">
    <source>
        <dbReference type="PROSITE" id="PS51782"/>
    </source>
</evidence>
<dbReference type="PROSITE" id="PS51782">
    <property type="entry name" value="LYSM"/>
    <property type="match status" value="1"/>
</dbReference>
<dbReference type="EMBL" id="FMUT01000011">
    <property type="protein sequence ID" value="SCZ06500.1"/>
    <property type="molecule type" value="Genomic_DNA"/>
</dbReference>
<dbReference type="NCBIfam" id="NF040883">
    <property type="entry name" value="amid_act_ActS"/>
    <property type="match status" value="1"/>
</dbReference>
<gene>
    <name evidence="3" type="ORF">SAMN02927935_03866</name>
</gene>
<keyword evidence="4" id="KW-1185">Reference proteome</keyword>
<dbReference type="Gene3D" id="2.70.70.10">
    <property type="entry name" value="Glucose Permease (Domain IIA)"/>
    <property type="match status" value="1"/>
</dbReference>
<protein>
    <submittedName>
        <fullName evidence="3">Lipoprotein YgeR</fullName>
    </submittedName>
</protein>
<organism evidence="3 4">
    <name type="scientific">Serratia nematodiphila</name>
    <dbReference type="NCBI Taxonomy" id="458197"/>
    <lineage>
        <taxon>Bacteria</taxon>
        <taxon>Pseudomonadati</taxon>
        <taxon>Pseudomonadota</taxon>
        <taxon>Gammaproteobacteria</taxon>
        <taxon>Enterobacterales</taxon>
        <taxon>Yersiniaceae</taxon>
        <taxon>Serratia</taxon>
    </lineage>
</organism>
<dbReference type="InterPro" id="IPR016047">
    <property type="entry name" value="M23ase_b-sheet_dom"/>
</dbReference>
<dbReference type="InterPro" id="IPR053529">
    <property type="entry name" value="Peptidase_M23B"/>
</dbReference>
<dbReference type="Pfam" id="PF01476">
    <property type="entry name" value="LysM"/>
    <property type="match status" value="1"/>
</dbReference>
<comment type="caution">
    <text evidence="3">The sequence shown here is derived from an EMBL/GenBank/DDBJ whole genome shotgun (WGS) entry which is preliminary data.</text>
</comment>